<keyword evidence="2" id="KW-1185">Reference proteome</keyword>
<reference evidence="1 2" key="1">
    <citation type="submission" date="2020-02" db="EMBL/GenBank/DDBJ databases">
        <title>Paenibacillus sp. nov., isolated from rhizosphere soil of tomato.</title>
        <authorList>
            <person name="Weon H.-Y."/>
            <person name="Lee S.A."/>
        </authorList>
    </citation>
    <scope>NUCLEOTIDE SEQUENCE [LARGE SCALE GENOMIC DNA]</scope>
    <source>
        <strain evidence="1 2">14171R-81</strain>
    </source>
</reference>
<dbReference type="EMBL" id="CP048286">
    <property type="protein sequence ID" value="QHW35080.1"/>
    <property type="molecule type" value="Genomic_DNA"/>
</dbReference>
<name>A0A6C0P8Z0_9BACL</name>
<dbReference type="Proteomes" id="UP000479114">
    <property type="component" value="Chromosome"/>
</dbReference>
<dbReference type="RefSeq" id="WP_162645232.1">
    <property type="nucleotide sequence ID" value="NZ_CP048286.1"/>
</dbReference>
<evidence type="ECO:0000313" key="2">
    <source>
        <dbReference type="Proteomes" id="UP000479114"/>
    </source>
</evidence>
<evidence type="ECO:0000313" key="1">
    <source>
        <dbReference type="EMBL" id="QHW35080.1"/>
    </source>
</evidence>
<organism evidence="1 2">
    <name type="scientific">Paenibacillus rhizovicinus</name>
    <dbReference type="NCBI Taxonomy" id="2704463"/>
    <lineage>
        <taxon>Bacteria</taxon>
        <taxon>Bacillati</taxon>
        <taxon>Bacillota</taxon>
        <taxon>Bacilli</taxon>
        <taxon>Bacillales</taxon>
        <taxon>Paenibacillaceae</taxon>
        <taxon>Paenibacillus</taxon>
    </lineage>
</organism>
<proteinExistence type="predicted"/>
<protein>
    <submittedName>
        <fullName evidence="1">WG repeat-containing protein</fullName>
    </submittedName>
</protein>
<accession>A0A6C0P8Z0</accession>
<dbReference type="Pfam" id="PF14903">
    <property type="entry name" value="WG_beta_rep"/>
    <property type="match status" value="1"/>
</dbReference>
<dbReference type="InterPro" id="IPR032774">
    <property type="entry name" value="WG_beta_rep"/>
</dbReference>
<dbReference type="KEGG" id="prz:GZH47_13290"/>
<sequence>MILALLSPHSAASPAKYGFINKSGKLVIPAKYDETTAFSEGLAAMKTEGGAGTGSQDKWAYLDSEGNTVIQQVWLPSE</sequence>
<gene>
    <name evidence="1" type="ORF">GZH47_13290</name>
</gene>
<dbReference type="SUPFAM" id="SSF69360">
    <property type="entry name" value="Cell wall binding repeat"/>
    <property type="match status" value="1"/>
</dbReference>
<dbReference type="AlphaFoldDB" id="A0A6C0P8Z0"/>